<dbReference type="SMART" id="SM00885">
    <property type="entry name" value="D5_N"/>
    <property type="match status" value="1"/>
</dbReference>
<reference evidence="7 8" key="1">
    <citation type="submission" date="2017-08" db="EMBL/GenBank/DDBJ databases">
        <title>Infants hospitalized years apart are colonized by the same room-sourced microbial strains.</title>
        <authorList>
            <person name="Brooks B."/>
            <person name="Olm M.R."/>
            <person name="Firek B.A."/>
            <person name="Baker R."/>
            <person name="Thomas B.C."/>
            <person name="Morowitz M.J."/>
            <person name="Banfield J.F."/>
        </authorList>
    </citation>
    <scope>NUCLEOTIDE SEQUENCE [LARGE SCALE GENOMIC DNA]</scope>
    <source>
        <strain evidence="7">S2_012_000_R2_81</strain>
    </source>
</reference>
<keyword evidence="3" id="KW-0347">Helicase</keyword>
<evidence type="ECO:0000256" key="5">
    <source>
        <dbReference type="SAM" id="MobiDB-lite"/>
    </source>
</evidence>
<dbReference type="AlphaFoldDB" id="A0A2W5DKE1"/>
<dbReference type="Proteomes" id="UP000249633">
    <property type="component" value="Unassembled WGS sequence"/>
</dbReference>
<dbReference type="Pfam" id="PF08706">
    <property type="entry name" value="D5_N"/>
    <property type="match status" value="1"/>
</dbReference>
<evidence type="ECO:0000313" key="8">
    <source>
        <dbReference type="Proteomes" id="UP000249633"/>
    </source>
</evidence>
<keyword evidence="1" id="KW-0547">Nucleotide-binding</keyword>
<dbReference type="PANTHER" id="PTHR35372:SF2">
    <property type="entry name" value="SF3 HELICASE DOMAIN-CONTAINING PROTEIN"/>
    <property type="match status" value="1"/>
</dbReference>
<feature type="compositionally biased region" description="Polar residues" evidence="5">
    <location>
        <begin position="35"/>
        <end position="45"/>
    </location>
</feature>
<dbReference type="InterPro" id="IPR006500">
    <property type="entry name" value="Helicase_put_C_phage/plasmid"/>
</dbReference>
<evidence type="ECO:0000256" key="1">
    <source>
        <dbReference type="ARBA" id="ARBA00022741"/>
    </source>
</evidence>
<dbReference type="EMBL" id="QFOD01000020">
    <property type="protein sequence ID" value="PZP28900.1"/>
    <property type="molecule type" value="Genomic_DNA"/>
</dbReference>
<name>A0A2W5DKE1_9BURK</name>
<keyword evidence="4" id="KW-0067">ATP-binding</keyword>
<evidence type="ECO:0000313" key="7">
    <source>
        <dbReference type="EMBL" id="PZP28900.1"/>
    </source>
</evidence>
<dbReference type="InterPro" id="IPR004968">
    <property type="entry name" value="DNA_primase/NTPase_C"/>
</dbReference>
<dbReference type="InterPro" id="IPR027417">
    <property type="entry name" value="P-loop_NTPase"/>
</dbReference>
<feature type="compositionally biased region" description="Low complexity" evidence="5">
    <location>
        <begin position="111"/>
        <end position="120"/>
    </location>
</feature>
<dbReference type="Pfam" id="PF03288">
    <property type="entry name" value="Pox_D5"/>
    <property type="match status" value="1"/>
</dbReference>
<keyword evidence="2" id="KW-0378">Hydrolase</keyword>
<dbReference type="Gene3D" id="3.40.50.300">
    <property type="entry name" value="P-loop containing nucleotide triphosphate hydrolases"/>
    <property type="match status" value="1"/>
</dbReference>
<organism evidence="7 8">
    <name type="scientific">Roseateles depolymerans</name>
    <dbReference type="NCBI Taxonomy" id="76731"/>
    <lineage>
        <taxon>Bacteria</taxon>
        <taxon>Pseudomonadati</taxon>
        <taxon>Pseudomonadota</taxon>
        <taxon>Betaproteobacteria</taxon>
        <taxon>Burkholderiales</taxon>
        <taxon>Sphaerotilaceae</taxon>
        <taxon>Roseateles</taxon>
    </lineage>
</organism>
<dbReference type="InterPro" id="IPR051620">
    <property type="entry name" value="ORF904-like_C"/>
</dbReference>
<evidence type="ECO:0000256" key="4">
    <source>
        <dbReference type="ARBA" id="ARBA00022840"/>
    </source>
</evidence>
<accession>A0A2W5DKE1</accession>
<dbReference type="PROSITE" id="PS51206">
    <property type="entry name" value="SF3_HELICASE_1"/>
    <property type="match status" value="1"/>
</dbReference>
<dbReference type="InterPro" id="IPR014818">
    <property type="entry name" value="Phage/plasmid_primase_P4_C"/>
</dbReference>
<dbReference type="PANTHER" id="PTHR35372">
    <property type="entry name" value="ATP BINDING PROTEIN-RELATED"/>
    <property type="match status" value="1"/>
</dbReference>
<dbReference type="GO" id="GO:0004386">
    <property type="term" value="F:helicase activity"/>
    <property type="evidence" value="ECO:0007669"/>
    <property type="project" value="UniProtKB-KW"/>
</dbReference>
<dbReference type="InterPro" id="IPR014015">
    <property type="entry name" value="Helicase_SF3_DNA-vir"/>
</dbReference>
<proteinExistence type="predicted"/>
<dbReference type="GO" id="GO:0005524">
    <property type="term" value="F:ATP binding"/>
    <property type="evidence" value="ECO:0007669"/>
    <property type="project" value="UniProtKB-KW"/>
</dbReference>
<protein>
    <recommendedName>
        <fullName evidence="6">SF3 helicase domain-containing protein</fullName>
    </recommendedName>
</protein>
<gene>
    <name evidence="7" type="ORF">DI603_18220</name>
</gene>
<feature type="domain" description="SF3 helicase" evidence="6">
    <location>
        <begin position="352"/>
        <end position="515"/>
    </location>
</feature>
<comment type="caution">
    <text evidence="7">The sequence shown here is derived from an EMBL/GenBank/DDBJ whole genome shotgun (WGS) entry which is preliminary data.</text>
</comment>
<dbReference type="NCBIfam" id="TIGR01613">
    <property type="entry name" value="primase_Cterm"/>
    <property type="match status" value="1"/>
</dbReference>
<sequence>MDEHIMEPNAQPGSQPGDEPKKEAAATGDSHSGPEHQTQNGSDPNVPQEPPASDAASQQADPLGNFWEELQSRSADLRYQPKDDEPENPDDEFFRARQAAGEQASEDARYQPQDDTPQGDQPGGAGDDFLATGDRVARDLSYSPADTAPKVRAPLIGLLRDPDGLNARAVAERFYQRHRDLFTYGGASGGRGATFVYDSRSGMWTADRNRVRNTVTALCLHLADDAYEELAALLPTRQEAVAAGRDTADMDRRIDRLNARIKFCAQGPTMKAARDFGFALVETVIAEETRDMDPDPEMLACKNGLTNLRTKKVRHIRPEDRITRNTGTIYKHDIDYSPWHTVVTQIMGGRADWANAMQLQCGLFLTGYTGQDCGSIFPVWHGDGGNGKNVIADSMLACMGTYARVVNPNVLDEKAKDNSVTYAKAELPGVRFAPASEPQAGMTLHEQFIKDWTGNAKTTARLPYIPEFDFRPQAKIVLLTNPRPRVKGTDDGIWRRVKLIPFEQSFGTQAEVDAAAKMGKTKYLKDTGLLKRFTSKEGREMVLAWAVDGAHRYIQSGGGELKLPREWENATALYRREENQLAQFLTAVSAYVPQHDIDAFEAREKERRDKLEESLYVDKDVLYQLYTEWCEHKGYRQVMSEGVFKRQVLKTDRFCERDKGDEMDTEPMACVEEHSYKRAVQQGGKTRYERRHVYRYFRFNTSPLGARGLVLLEQFAKGIQRPHLNGGHRGAMPGQ</sequence>
<evidence type="ECO:0000256" key="3">
    <source>
        <dbReference type="ARBA" id="ARBA00022806"/>
    </source>
</evidence>
<dbReference type="GO" id="GO:0016787">
    <property type="term" value="F:hydrolase activity"/>
    <property type="evidence" value="ECO:0007669"/>
    <property type="project" value="UniProtKB-KW"/>
</dbReference>
<feature type="region of interest" description="Disordered" evidence="5">
    <location>
        <begin position="1"/>
        <end position="131"/>
    </location>
</feature>
<evidence type="ECO:0000256" key="2">
    <source>
        <dbReference type="ARBA" id="ARBA00022801"/>
    </source>
</evidence>
<evidence type="ECO:0000259" key="6">
    <source>
        <dbReference type="PROSITE" id="PS51206"/>
    </source>
</evidence>